<evidence type="ECO:0000313" key="2">
    <source>
        <dbReference type="EMBL" id="MBA4544621.1"/>
    </source>
</evidence>
<keyword evidence="3" id="KW-1185">Reference proteome</keyword>
<dbReference type="Proteomes" id="UP000530514">
    <property type="component" value="Unassembled WGS sequence"/>
</dbReference>
<dbReference type="AlphaFoldDB" id="A0A7W2AJB1"/>
<protein>
    <submittedName>
        <fullName evidence="2">Sugar phosphate isomerase/epimerase</fullName>
    </submittedName>
</protein>
<dbReference type="InterPro" id="IPR013022">
    <property type="entry name" value="Xyl_isomerase-like_TIM-brl"/>
</dbReference>
<keyword evidence="2" id="KW-0413">Isomerase</keyword>
<dbReference type="InterPro" id="IPR050312">
    <property type="entry name" value="IolE/XylAMocC-like"/>
</dbReference>
<dbReference type="EMBL" id="JACEIP010000051">
    <property type="protein sequence ID" value="MBA4544621.1"/>
    <property type="molecule type" value="Genomic_DNA"/>
</dbReference>
<dbReference type="RefSeq" id="WP_033102433.1">
    <property type="nucleotide sequence ID" value="NZ_JACEIP010000051.1"/>
</dbReference>
<dbReference type="GO" id="GO:0016853">
    <property type="term" value="F:isomerase activity"/>
    <property type="evidence" value="ECO:0007669"/>
    <property type="project" value="UniProtKB-KW"/>
</dbReference>
<evidence type="ECO:0000313" key="3">
    <source>
        <dbReference type="Proteomes" id="UP000530514"/>
    </source>
</evidence>
<reference evidence="2 3" key="1">
    <citation type="submission" date="2020-07" db="EMBL/GenBank/DDBJ databases">
        <authorList>
            <person name="Feng H."/>
        </authorList>
    </citation>
    <scope>NUCLEOTIDE SEQUENCE [LARGE SCALE GENOMIC DNA]</scope>
    <source>
        <strain evidence="3">s-11</strain>
    </source>
</reference>
<name>A0A7W2AJB1_9BACL</name>
<feature type="domain" description="Xylose isomerase-like TIM barrel" evidence="1">
    <location>
        <begin position="23"/>
        <end position="246"/>
    </location>
</feature>
<accession>A0A7W2AJB1</accession>
<dbReference type="InterPro" id="IPR036237">
    <property type="entry name" value="Xyl_isomerase-like_sf"/>
</dbReference>
<dbReference type="Gene3D" id="3.20.20.150">
    <property type="entry name" value="Divalent-metal-dependent TIM barrel enzymes"/>
    <property type="match status" value="1"/>
</dbReference>
<dbReference type="PANTHER" id="PTHR12110:SF41">
    <property type="entry name" value="INOSOSE DEHYDRATASE"/>
    <property type="match status" value="1"/>
</dbReference>
<proteinExistence type="predicted"/>
<sequence>MCKIALQLWTLNNMAEKDFLGTLRRVADLGYEGVEFAGFFEAPAMAVKKMMEEKKLTAAGSHVPLSEFAPDRIESVFRYHEQIGNRLLVVPWLPQGMRTTADDFKRLAETFNQLGQQCKEAGFMFAYHNHDFEFQKFGGLTGFDILFTETDPQLVKMELDIYWAEYSGFNAVQLMKKYRDSLIALHLKDMKRVNGKAVSTEVGAGSLDIPAIVALANEWNLSWLIVEQEEFDYDPMRSVHQSLAYLQGKLK</sequence>
<dbReference type="SUPFAM" id="SSF51658">
    <property type="entry name" value="Xylose isomerase-like"/>
    <property type="match status" value="1"/>
</dbReference>
<dbReference type="OrthoDB" id="9798407at2"/>
<gene>
    <name evidence="2" type="ORF">H1164_17475</name>
</gene>
<dbReference type="Pfam" id="PF01261">
    <property type="entry name" value="AP_endonuc_2"/>
    <property type="match status" value="1"/>
</dbReference>
<comment type="caution">
    <text evidence="2">The sequence shown here is derived from an EMBL/GenBank/DDBJ whole genome shotgun (WGS) entry which is preliminary data.</text>
</comment>
<evidence type="ECO:0000259" key="1">
    <source>
        <dbReference type="Pfam" id="PF01261"/>
    </source>
</evidence>
<organism evidence="2 3">
    <name type="scientific">Thermoactinomyces daqus</name>
    <dbReference type="NCBI Taxonomy" id="1329516"/>
    <lineage>
        <taxon>Bacteria</taxon>
        <taxon>Bacillati</taxon>
        <taxon>Bacillota</taxon>
        <taxon>Bacilli</taxon>
        <taxon>Bacillales</taxon>
        <taxon>Thermoactinomycetaceae</taxon>
        <taxon>Thermoactinomyces</taxon>
    </lineage>
</organism>
<dbReference type="PANTHER" id="PTHR12110">
    <property type="entry name" value="HYDROXYPYRUVATE ISOMERASE"/>
    <property type="match status" value="1"/>
</dbReference>